<dbReference type="InterPro" id="IPR032675">
    <property type="entry name" value="LRR_dom_sf"/>
</dbReference>
<protein>
    <recommendedName>
        <fullName evidence="3">F-box domain-containing protein</fullName>
    </recommendedName>
</protein>
<gene>
    <name evidence="1" type="ORF">CPB84DRAFT_1781631</name>
</gene>
<proteinExistence type="predicted"/>
<evidence type="ECO:0000313" key="2">
    <source>
        <dbReference type="Proteomes" id="UP000724874"/>
    </source>
</evidence>
<organism evidence="1 2">
    <name type="scientific">Gymnopilus junonius</name>
    <name type="common">Spectacular rustgill mushroom</name>
    <name type="synonym">Gymnopilus spectabilis subsp. junonius</name>
    <dbReference type="NCBI Taxonomy" id="109634"/>
    <lineage>
        <taxon>Eukaryota</taxon>
        <taxon>Fungi</taxon>
        <taxon>Dikarya</taxon>
        <taxon>Basidiomycota</taxon>
        <taxon>Agaricomycotina</taxon>
        <taxon>Agaricomycetes</taxon>
        <taxon>Agaricomycetidae</taxon>
        <taxon>Agaricales</taxon>
        <taxon>Agaricineae</taxon>
        <taxon>Hymenogastraceae</taxon>
        <taxon>Gymnopilus</taxon>
    </lineage>
</organism>
<keyword evidence="2" id="KW-1185">Reference proteome</keyword>
<dbReference type="Gene3D" id="3.80.10.10">
    <property type="entry name" value="Ribonuclease Inhibitor"/>
    <property type="match status" value="1"/>
</dbReference>
<evidence type="ECO:0000313" key="1">
    <source>
        <dbReference type="EMBL" id="KAF8896866.1"/>
    </source>
</evidence>
<accession>A0A9P5TMF1</accession>
<sequence>ITSQIFCHAVSQPTLPKDGKWRRYFSPLCLGRICRDWRKFAWSTPELWSTIVIEWLDRAGRARDLEIYFSKAHKSGGNALGLDFAPIKMLQLLADYSAQWSAISFRMPHTWLTYLDEFGRDIRLSCPRLRSFLLDDLGGARFSETVVDLTDAPLLSQLTFRNSALITDRILRFPLQQIDSIDILPTTFNLHQCMLRLPNVAAVHFTDFYVRSSFMDVVLTSHPNIRSLELTYSNNDIERLLEVLSLPALETLKVAGLGKSPNLMMDGIWPFIDRSRCKLTSLHLRFNISNLEDEEDIYEFLSNVPDLKELYIHDPFRSSKGLSRVFFNVLHPSWTEPYLPFLETFSYEGPLNMKPQEILDPLILRARLFMDNRYDSDETAVATELRSVHIKADQYEMKNSANEPLDSETLNDLQDLMKIGVFELSNRDGTRWIFSSEVSANKTGARL</sequence>
<evidence type="ECO:0008006" key="3">
    <source>
        <dbReference type="Google" id="ProtNLM"/>
    </source>
</evidence>
<dbReference type="Proteomes" id="UP000724874">
    <property type="component" value="Unassembled WGS sequence"/>
</dbReference>
<comment type="caution">
    <text evidence="1">The sequence shown here is derived from an EMBL/GenBank/DDBJ whole genome shotgun (WGS) entry which is preliminary data.</text>
</comment>
<dbReference type="SUPFAM" id="SSF52047">
    <property type="entry name" value="RNI-like"/>
    <property type="match status" value="1"/>
</dbReference>
<feature type="non-terminal residue" evidence="1">
    <location>
        <position position="447"/>
    </location>
</feature>
<name>A0A9P5TMF1_GYMJU</name>
<reference evidence="1" key="1">
    <citation type="submission" date="2020-11" db="EMBL/GenBank/DDBJ databases">
        <authorList>
            <consortium name="DOE Joint Genome Institute"/>
            <person name="Ahrendt S."/>
            <person name="Riley R."/>
            <person name="Andreopoulos W."/>
            <person name="LaButti K."/>
            <person name="Pangilinan J."/>
            <person name="Ruiz-duenas F.J."/>
            <person name="Barrasa J.M."/>
            <person name="Sanchez-Garcia M."/>
            <person name="Camarero S."/>
            <person name="Miyauchi S."/>
            <person name="Serrano A."/>
            <person name="Linde D."/>
            <person name="Babiker R."/>
            <person name="Drula E."/>
            <person name="Ayuso-Fernandez I."/>
            <person name="Pacheco R."/>
            <person name="Padilla G."/>
            <person name="Ferreira P."/>
            <person name="Barriuso J."/>
            <person name="Kellner H."/>
            <person name="Castanera R."/>
            <person name="Alfaro M."/>
            <person name="Ramirez L."/>
            <person name="Pisabarro A.G."/>
            <person name="Kuo A."/>
            <person name="Tritt A."/>
            <person name="Lipzen A."/>
            <person name="He G."/>
            <person name="Yan M."/>
            <person name="Ng V."/>
            <person name="Cullen D."/>
            <person name="Martin F."/>
            <person name="Rosso M.-N."/>
            <person name="Henrissat B."/>
            <person name="Hibbett D."/>
            <person name="Martinez A.T."/>
            <person name="Grigoriev I.V."/>
        </authorList>
    </citation>
    <scope>NUCLEOTIDE SEQUENCE</scope>
    <source>
        <strain evidence="1">AH 44721</strain>
    </source>
</reference>
<dbReference type="OrthoDB" id="2269034at2759"/>
<dbReference type="EMBL" id="JADNYJ010000058">
    <property type="protein sequence ID" value="KAF8896866.1"/>
    <property type="molecule type" value="Genomic_DNA"/>
</dbReference>
<dbReference type="AlphaFoldDB" id="A0A9P5TMF1"/>